<proteinExistence type="predicted"/>
<feature type="compositionally biased region" description="Basic and acidic residues" evidence="1">
    <location>
        <begin position="26"/>
        <end position="36"/>
    </location>
</feature>
<dbReference type="EMBL" id="DSJL01000008">
    <property type="protein sequence ID" value="HEF64739.1"/>
    <property type="molecule type" value="Genomic_DNA"/>
</dbReference>
<dbReference type="AlphaFoldDB" id="A0A7C2B5M6"/>
<sequence>MIRDGEFDPGSGGTLAACLMHASRTGARDERADRGGRVRNTWGTCPGAGDNPGKLGLIPHTLAGW</sequence>
<protein>
    <submittedName>
        <fullName evidence="2">Uncharacterized protein</fullName>
    </submittedName>
</protein>
<name>A0A7C2B5M6_THERO</name>
<accession>A0A7C2B5M6</accession>
<evidence type="ECO:0000313" key="2">
    <source>
        <dbReference type="EMBL" id="HEF64739.1"/>
    </source>
</evidence>
<comment type="caution">
    <text evidence="2">The sequence shown here is derived from an EMBL/GenBank/DDBJ whole genome shotgun (WGS) entry which is preliminary data.</text>
</comment>
<evidence type="ECO:0000256" key="1">
    <source>
        <dbReference type="SAM" id="MobiDB-lite"/>
    </source>
</evidence>
<gene>
    <name evidence="2" type="ORF">ENP47_03940</name>
</gene>
<organism evidence="2">
    <name type="scientific">Thermomicrobium roseum</name>
    <dbReference type="NCBI Taxonomy" id="500"/>
    <lineage>
        <taxon>Bacteria</taxon>
        <taxon>Pseudomonadati</taxon>
        <taxon>Thermomicrobiota</taxon>
        <taxon>Thermomicrobia</taxon>
        <taxon>Thermomicrobiales</taxon>
        <taxon>Thermomicrobiaceae</taxon>
        <taxon>Thermomicrobium</taxon>
    </lineage>
</organism>
<reference evidence="2" key="1">
    <citation type="journal article" date="2020" name="mSystems">
        <title>Genome- and Community-Level Interaction Insights into Carbon Utilization and Element Cycling Functions of Hydrothermarchaeota in Hydrothermal Sediment.</title>
        <authorList>
            <person name="Zhou Z."/>
            <person name="Liu Y."/>
            <person name="Xu W."/>
            <person name="Pan J."/>
            <person name="Luo Z.H."/>
            <person name="Li M."/>
        </authorList>
    </citation>
    <scope>NUCLEOTIDE SEQUENCE [LARGE SCALE GENOMIC DNA]</scope>
    <source>
        <strain evidence="2">SpSt-222</strain>
    </source>
</reference>
<feature type="region of interest" description="Disordered" evidence="1">
    <location>
        <begin position="24"/>
        <end position="54"/>
    </location>
</feature>